<comment type="similarity">
    <text evidence="4">Belongs to the peptidase S8 family.</text>
</comment>
<keyword evidence="9" id="KW-1185">Reference proteome</keyword>
<feature type="active site" description="Charge relay system" evidence="4">
    <location>
        <position position="817"/>
    </location>
</feature>
<dbReference type="Pfam" id="PF00082">
    <property type="entry name" value="Peptidase_S8"/>
    <property type="match status" value="1"/>
</dbReference>
<keyword evidence="6" id="KW-0812">Transmembrane</keyword>
<evidence type="ECO:0000256" key="6">
    <source>
        <dbReference type="SAM" id="Phobius"/>
    </source>
</evidence>
<reference evidence="8 9" key="1">
    <citation type="journal article" date="2018" name="BMC Genomics">
        <title>The genome of Naegleria lovaniensis, the basis for a comparative approach to unravel pathogenicity factors of the human pathogenic amoeba N. fowleri.</title>
        <authorList>
            <person name="Liechti N."/>
            <person name="Schurch N."/>
            <person name="Bruggmann R."/>
            <person name="Wittwer M."/>
        </authorList>
    </citation>
    <scope>NUCLEOTIDE SEQUENCE [LARGE SCALE GENOMIC DNA]</scope>
    <source>
        <strain evidence="8 9">ATCC 30569</strain>
    </source>
</reference>
<feature type="region of interest" description="Disordered" evidence="5">
    <location>
        <begin position="409"/>
        <end position="453"/>
    </location>
</feature>
<name>A0AA88KM89_NAELO</name>
<dbReference type="EMBL" id="PYSW02000028">
    <property type="protein sequence ID" value="KAG2379619.1"/>
    <property type="molecule type" value="Genomic_DNA"/>
</dbReference>
<dbReference type="InterPro" id="IPR015500">
    <property type="entry name" value="Peptidase_S8_subtilisin-rel"/>
</dbReference>
<dbReference type="GeneID" id="68099190"/>
<feature type="active site" description="Charge relay system" evidence="4">
    <location>
        <position position="1164"/>
    </location>
</feature>
<dbReference type="Proteomes" id="UP000816034">
    <property type="component" value="Unassembled WGS sequence"/>
</dbReference>
<dbReference type="SUPFAM" id="SSF52743">
    <property type="entry name" value="Subtilisin-like"/>
    <property type="match status" value="1"/>
</dbReference>
<evidence type="ECO:0000256" key="5">
    <source>
        <dbReference type="SAM" id="MobiDB-lite"/>
    </source>
</evidence>
<keyword evidence="6" id="KW-0472">Membrane</keyword>
<dbReference type="PROSITE" id="PS00138">
    <property type="entry name" value="SUBTILASE_SER"/>
    <property type="match status" value="1"/>
</dbReference>
<organism evidence="8 9">
    <name type="scientific">Naegleria lovaniensis</name>
    <name type="common">Amoeba</name>
    <dbReference type="NCBI Taxonomy" id="51637"/>
    <lineage>
        <taxon>Eukaryota</taxon>
        <taxon>Discoba</taxon>
        <taxon>Heterolobosea</taxon>
        <taxon>Tetramitia</taxon>
        <taxon>Eutetramitia</taxon>
        <taxon>Vahlkampfiidae</taxon>
        <taxon>Naegleria</taxon>
    </lineage>
</organism>
<accession>A0AA88KM89</accession>
<dbReference type="GO" id="GO:0006508">
    <property type="term" value="P:proteolysis"/>
    <property type="evidence" value="ECO:0007669"/>
    <property type="project" value="UniProtKB-KW"/>
</dbReference>
<dbReference type="CDD" id="cd04842">
    <property type="entry name" value="Peptidases_S8_Kp43_protease"/>
    <property type="match status" value="1"/>
</dbReference>
<dbReference type="PRINTS" id="PR00723">
    <property type="entry name" value="SUBTILISIN"/>
</dbReference>
<dbReference type="PROSITE" id="PS51892">
    <property type="entry name" value="SUBTILASE"/>
    <property type="match status" value="1"/>
</dbReference>
<dbReference type="SUPFAM" id="SSF49785">
    <property type="entry name" value="Galactose-binding domain-like"/>
    <property type="match status" value="1"/>
</dbReference>
<feature type="compositionally biased region" description="Low complexity" evidence="5">
    <location>
        <begin position="420"/>
        <end position="439"/>
    </location>
</feature>
<keyword evidence="2 4" id="KW-0378">Hydrolase</keyword>
<dbReference type="Gene3D" id="3.40.50.200">
    <property type="entry name" value="Peptidase S8/S53 domain"/>
    <property type="match status" value="2"/>
</dbReference>
<keyword evidence="3 4" id="KW-0720">Serine protease</keyword>
<dbReference type="InterPro" id="IPR051048">
    <property type="entry name" value="Peptidase_S8/S53_subtilisin"/>
</dbReference>
<dbReference type="GO" id="GO:0004252">
    <property type="term" value="F:serine-type endopeptidase activity"/>
    <property type="evidence" value="ECO:0007669"/>
    <property type="project" value="UniProtKB-UniRule"/>
</dbReference>
<dbReference type="Gene3D" id="2.60.120.380">
    <property type="match status" value="1"/>
</dbReference>
<keyword evidence="6" id="KW-1133">Transmembrane helix</keyword>
<evidence type="ECO:0000313" key="9">
    <source>
        <dbReference type="Proteomes" id="UP000816034"/>
    </source>
</evidence>
<sequence>MSTESRSHWLVSEAFNIGCYLNLSNLKSFMLVSKSIYDELNAPSSDDKLWKFHYERLSVLDKKISGSLRSSSNSDEKLFKIKLQKLVLSIKFDKMKSIFSSKKGQYILLQDVEFPSNSNSLERNSLQLVDHLNNFLYFNNKNKGHGDRILKCFITIVRALVAMSEYHDSQKLITIYQKVVNKFVSLFSADFYGSIVDFTPKHKLKSATKAKALSQVIELEKKIGSEVIEALLPLEESVSALNNYKAVLFVNFLELAQQNCEQEIIESCLLNVIQRWKKNSNTTLKIVKDKISIDHPQVIRNEFEWCHHKSHGEPLCSTFLKAITRSSDASHLFNKYTSTHSSLDRILSRSTRNTDSNNNIHLVHNIDDDFIDLSHDILSDFAFTDSANSKHTIEKVLSVHNKYYNNDQLTLSNNHHRKSSTMSSTNDGSSSLPTTTTSTFKEESDHIQQQQQQPTPLPIVNEIPQQFILKFKESVKLTEKMKQEFEKSTSIQLLQYIPDHSYLIYVTPSQLNQLIAQSQQQSFSKGVSMIISKVIPLSPSMKINPTLKHDMENERIIRVPCQNGKGHVGGNGGGVIGGSIGGGSLIHIASSLVPYPYLTNQDTREIAQQIRQVCERQHHMNVRFVRLISNRKIMLSVQLCSRSELNTLIDVLSHHPAVNWIERFDMERDGFMPENYHARLLIQGGKRALVTGTTLNSADQVADGPFHAVGLTGKNQTVAISDSGLDVDHCFFYDPQVKVPVILSSNALLKESKRNGQHHSQIVNDLDVLIQKLQKSTTTTSTTGTTTNTGGSITGKEHRKIKAYVAFMDSKDGGHGHGSHTSGILTGQCLYPKSNICRHNGLAHDAKLVFFDVGCDLDGGCSCDSFDACPCYMYPDSKCPGGNKLVTPIDLYSGMFEPQYALGARISSNSLGGAIGYGYTQSTAEIDKFQYDHDDFLVVWSAGNSGHKGYMTLTGPTKQAKNSLIVGASTNVLESWQEALQLRNYTERALFLRKKFSKKFSCTCEASGKKKSGSNKSVVNNQVVEFNTFSASWCHFDACRKIEKLTSEEACETFMGGEKCQFPKKYKISLMKKKANFNVAFACSQKCALKNLHLPEMRSLFDSENLADFSSLGPALDGRIKPDVVSPGYFVISTQSHFGDAKGKCSLENSNDVKFNLKEMAGTSMSTPLVAAAATIVRQYFTDGFYPSGKRPSNAQELAKSEYTNPSAALIKAILISSARGMKGLARAKDYFDHFNPKHRTIFEGFGLINLSNTLKLAPESGVGQATTTSTSTTMDLFVVDRQEITTDLVHSYNFIVVDNSTDLSITLVWTDYPASPMASLALVNDLDLKLEYELDNGDIQTFYGNHFANNNQPDRVNNVEKILIPSPPLRTALTVSVKGHNIPHGPQRYSMVINGKKISKASVIKRSLDVTDVSPSNTIMFFNWQFALIITCMGTALLVSLAVNIGLCLYARIQKRDFTKQFMNMDKMKTVY</sequence>
<gene>
    <name evidence="8" type="ORF">C9374_006736</name>
</gene>
<feature type="domain" description="Peptidase S8/S53" evidence="7">
    <location>
        <begin position="713"/>
        <end position="1224"/>
    </location>
</feature>
<feature type="transmembrane region" description="Helical" evidence="6">
    <location>
        <begin position="1425"/>
        <end position="1452"/>
    </location>
</feature>
<dbReference type="InterPro" id="IPR023828">
    <property type="entry name" value="Peptidase_S8_Ser-AS"/>
</dbReference>
<evidence type="ECO:0000259" key="7">
    <source>
        <dbReference type="Pfam" id="PF00082"/>
    </source>
</evidence>
<protein>
    <recommendedName>
        <fullName evidence="7">Peptidase S8/S53 domain-containing protein</fullName>
    </recommendedName>
</protein>
<dbReference type="RefSeq" id="XP_044546881.1">
    <property type="nucleotide sequence ID" value="XM_044696629.1"/>
</dbReference>
<dbReference type="InterPro" id="IPR000209">
    <property type="entry name" value="Peptidase_S8/S53_dom"/>
</dbReference>
<evidence type="ECO:0000256" key="3">
    <source>
        <dbReference type="ARBA" id="ARBA00022825"/>
    </source>
</evidence>
<keyword evidence="1 4" id="KW-0645">Protease</keyword>
<evidence type="ECO:0000256" key="4">
    <source>
        <dbReference type="PROSITE-ProRule" id="PRU01240"/>
    </source>
</evidence>
<dbReference type="InterPro" id="IPR008979">
    <property type="entry name" value="Galactose-bd-like_sf"/>
</dbReference>
<dbReference type="InterPro" id="IPR034058">
    <property type="entry name" value="TagA/B/C/D_pept_dom"/>
</dbReference>
<dbReference type="PANTHER" id="PTHR43399:SF5">
    <property type="entry name" value="PEPTIDASE S8 FAMILY WITH PROTEASE-ASSOCIATED DOMAIN"/>
    <property type="match status" value="1"/>
</dbReference>
<dbReference type="PANTHER" id="PTHR43399">
    <property type="entry name" value="SUBTILISIN-RELATED"/>
    <property type="match status" value="1"/>
</dbReference>
<proteinExistence type="inferred from homology"/>
<evidence type="ECO:0000256" key="1">
    <source>
        <dbReference type="ARBA" id="ARBA00022670"/>
    </source>
</evidence>
<evidence type="ECO:0000256" key="2">
    <source>
        <dbReference type="ARBA" id="ARBA00022801"/>
    </source>
</evidence>
<dbReference type="InterPro" id="IPR036852">
    <property type="entry name" value="Peptidase_S8/S53_dom_sf"/>
</dbReference>
<comment type="caution">
    <text evidence="8">The sequence shown here is derived from an EMBL/GenBank/DDBJ whole genome shotgun (WGS) entry which is preliminary data.</text>
</comment>
<evidence type="ECO:0000313" key="8">
    <source>
        <dbReference type="EMBL" id="KAG2379619.1"/>
    </source>
</evidence>
<feature type="active site" description="Charge relay system" evidence="4">
    <location>
        <position position="722"/>
    </location>
</feature>